<sequence>MFLDAIATIIHLCYKKRYQTSTIPLPSPALFPPLSYLRSEDTNEPPIASFKSELIYIYISKKNNDQRFSLPPCSASPDPDNAHSNYMASKTKIRSEEGLITSPQSAIAAGHPPLMGGDSRIRAFKLESPQTKGNARLCMKQNEANLAGKRLEQMARNDSTSKGFRHPRGEVEMHFWDI</sequence>
<comment type="caution">
    <text evidence="1">The sequence shown here is derived from an EMBL/GenBank/DDBJ whole genome shotgun (WGS) entry which is preliminary data.</text>
</comment>
<name>A0A8X6GIZ9_TRICU</name>
<dbReference type="EMBL" id="BMAO01035313">
    <property type="protein sequence ID" value="GFR02915.1"/>
    <property type="molecule type" value="Genomic_DNA"/>
</dbReference>
<proteinExistence type="predicted"/>
<reference evidence="1" key="1">
    <citation type="submission" date="2020-07" db="EMBL/GenBank/DDBJ databases">
        <title>Multicomponent nature underlies the extraordinary mechanical properties of spider dragline silk.</title>
        <authorList>
            <person name="Kono N."/>
            <person name="Nakamura H."/>
            <person name="Mori M."/>
            <person name="Yoshida Y."/>
            <person name="Ohtoshi R."/>
            <person name="Malay A.D."/>
            <person name="Moran D.A.P."/>
            <person name="Tomita M."/>
            <person name="Numata K."/>
            <person name="Arakawa K."/>
        </authorList>
    </citation>
    <scope>NUCLEOTIDE SEQUENCE</scope>
</reference>
<dbReference type="Proteomes" id="UP000887116">
    <property type="component" value="Unassembled WGS sequence"/>
</dbReference>
<dbReference type="AlphaFoldDB" id="A0A8X6GIZ9"/>
<protein>
    <submittedName>
        <fullName evidence="1">Uncharacterized protein</fullName>
    </submittedName>
</protein>
<accession>A0A8X6GIZ9</accession>
<gene>
    <name evidence="1" type="ORF">TNCT_666711</name>
</gene>
<evidence type="ECO:0000313" key="1">
    <source>
        <dbReference type="EMBL" id="GFR02915.1"/>
    </source>
</evidence>
<evidence type="ECO:0000313" key="2">
    <source>
        <dbReference type="Proteomes" id="UP000887116"/>
    </source>
</evidence>
<keyword evidence="2" id="KW-1185">Reference proteome</keyword>
<organism evidence="1 2">
    <name type="scientific">Trichonephila clavata</name>
    <name type="common">Joro spider</name>
    <name type="synonym">Nephila clavata</name>
    <dbReference type="NCBI Taxonomy" id="2740835"/>
    <lineage>
        <taxon>Eukaryota</taxon>
        <taxon>Metazoa</taxon>
        <taxon>Ecdysozoa</taxon>
        <taxon>Arthropoda</taxon>
        <taxon>Chelicerata</taxon>
        <taxon>Arachnida</taxon>
        <taxon>Araneae</taxon>
        <taxon>Araneomorphae</taxon>
        <taxon>Entelegynae</taxon>
        <taxon>Araneoidea</taxon>
        <taxon>Nephilidae</taxon>
        <taxon>Trichonephila</taxon>
    </lineage>
</organism>